<dbReference type="Proteomes" id="UP000192596">
    <property type="component" value="Unassembled WGS sequence"/>
</dbReference>
<evidence type="ECO:0000313" key="3">
    <source>
        <dbReference type="Proteomes" id="UP000192596"/>
    </source>
</evidence>
<dbReference type="Gene3D" id="3.30.70.100">
    <property type="match status" value="1"/>
</dbReference>
<dbReference type="SMART" id="SM00886">
    <property type="entry name" value="Dabb"/>
    <property type="match status" value="1"/>
</dbReference>
<sequence>MTFMKRITLFKVPKQTDIELVLKAYETLRSTAVKDGRPYVVSNVVRPVLNTRSPLSHGFTVMSQSIFENHADHDFYDKDCPAHKKLKETTGKVRVGDVMTIVTEGEWPEAKL</sequence>
<keyword evidence="3" id="KW-1185">Reference proteome</keyword>
<protein>
    <recommendedName>
        <fullName evidence="1">Stress-response A/B barrel domain-containing protein</fullName>
    </recommendedName>
</protein>
<dbReference type="InterPro" id="IPR011008">
    <property type="entry name" value="Dimeric_a/b-barrel"/>
</dbReference>
<evidence type="ECO:0000313" key="2">
    <source>
        <dbReference type="EMBL" id="OQN97729.1"/>
    </source>
</evidence>
<proteinExistence type="predicted"/>
<dbReference type="AlphaFoldDB" id="A0A1V8SF68"/>
<gene>
    <name evidence="2" type="ORF">B0A48_16050</name>
</gene>
<comment type="caution">
    <text evidence="2">The sequence shown here is derived from an EMBL/GenBank/DDBJ whole genome shotgun (WGS) entry which is preliminary data.</text>
</comment>
<dbReference type="SUPFAM" id="SSF54909">
    <property type="entry name" value="Dimeric alpha+beta barrel"/>
    <property type="match status" value="1"/>
</dbReference>
<evidence type="ECO:0000259" key="1">
    <source>
        <dbReference type="PROSITE" id="PS51502"/>
    </source>
</evidence>
<name>A0A1V8SF68_9PEZI</name>
<feature type="domain" description="Stress-response A/B barrel" evidence="1">
    <location>
        <begin position="4"/>
        <end position="103"/>
    </location>
</feature>
<dbReference type="InParanoid" id="A0A1V8SF68"/>
<organism evidence="2 3">
    <name type="scientific">Cryoendolithus antarcticus</name>
    <dbReference type="NCBI Taxonomy" id="1507870"/>
    <lineage>
        <taxon>Eukaryota</taxon>
        <taxon>Fungi</taxon>
        <taxon>Dikarya</taxon>
        <taxon>Ascomycota</taxon>
        <taxon>Pezizomycotina</taxon>
        <taxon>Dothideomycetes</taxon>
        <taxon>Dothideomycetidae</taxon>
        <taxon>Cladosporiales</taxon>
        <taxon>Cladosporiaceae</taxon>
        <taxon>Cryoendolithus</taxon>
    </lineage>
</organism>
<dbReference type="OrthoDB" id="3830014at2759"/>
<dbReference type="EMBL" id="NAJO01000051">
    <property type="protein sequence ID" value="OQN97729.1"/>
    <property type="molecule type" value="Genomic_DNA"/>
</dbReference>
<dbReference type="Pfam" id="PF07876">
    <property type="entry name" value="Dabb"/>
    <property type="match status" value="1"/>
</dbReference>
<reference evidence="3" key="1">
    <citation type="submission" date="2017-03" db="EMBL/GenBank/DDBJ databases">
        <title>Genomes of endolithic fungi from Antarctica.</title>
        <authorList>
            <person name="Coleine C."/>
            <person name="Masonjones S."/>
            <person name="Stajich J.E."/>
        </authorList>
    </citation>
    <scope>NUCLEOTIDE SEQUENCE [LARGE SCALE GENOMIC DNA]</scope>
    <source>
        <strain evidence="3">CCFEE 5527</strain>
    </source>
</reference>
<accession>A0A1V8SF68</accession>
<dbReference type="InterPro" id="IPR013097">
    <property type="entry name" value="Dabb"/>
</dbReference>
<dbReference type="PROSITE" id="PS51502">
    <property type="entry name" value="S_R_A_B_BARREL"/>
    <property type="match status" value="1"/>
</dbReference>